<evidence type="ECO:0000259" key="1">
    <source>
        <dbReference type="PROSITE" id="PS00028"/>
    </source>
</evidence>
<dbReference type="Proteomes" id="UP001303760">
    <property type="component" value="Unassembled WGS sequence"/>
</dbReference>
<dbReference type="InterPro" id="IPR013087">
    <property type="entry name" value="Znf_C2H2_type"/>
</dbReference>
<evidence type="ECO:0000313" key="3">
    <source>
        <dbReference type="Proteomes" id="UP001303760"/>
    </source>
</evidence>
<dbReference type="EMBL" id="MU860093">
    <property type="protein sequence ID" value="KAK4238485.1"/>
    <property type="molecule type" value="Genomic_DNA"/>
</dbReference>
<dbReference type="AlphaFoldDB" id="A0AAN7CAR2"/>
<evidence type="ECO:0000313" key="2">
    <source>
        <dbReference type="EMBL" id="KAK4238485.1"/>
    </source>
</evidence>
<protein>
    <recommendedName>
        <fullName evidence="1">C2H2-type domain-containing protein</fullName>
    </recommendedName>
</protein>
<sequence length="190" mass="21543">MGLITVILRGFKVPISVLNRFLASNGVEEIDGTPPRLFYLPGEPPTVLDPQSACLRAKLVPAGDTDSRARLFIPQPQGQSRSTYGYVAYAYTQVYIERMIDSARELPDQAPPGFAELRREILGFAEEGEEPLLLLFSVITDDREFPLEGTFMRQSYLRCDDCAAVFDYWFDFLYHRRDAHGVELSRNPLC</sequence>
<comment type="caution">
    <text evidence="2">The sequence shown here is derived from an EMBL/GenBank/DDBJ whole genome shotgun (WGS) entry which is preliminary data.</text>
</comment>
<name>A0AAN7CAR2_9PEZI</name>
<reference evidence="2" key="2">
    <citation type="submission" date="2023-05" db="EMBL/GenBank/DDBJ databases">
        <authorList>
            <consortium name="Lawrence Berkeley National Laboratory"/>
            <person name="Steindorff A."/>
            <person name="Hensen N."/>
            <person name="Bonometti L."/>
            <person name="Westerberg I."/>
            <person name="Brannstrom I.O."/>
            <person name="Guillou S."/>
            <person name="Cros-Aarteil S."/>
            <person name="Calhoun S."/>
            <person name="Haridas S."/>
            <person name="Kuo A."/>
            <person name="Mondo S."/>
            <person name="Pangilinan J."/>
            <person name="Riley R."/>
            <person name="Labutti K."/>
            <person name="Andreopoulos B."/>
            <person name="Lipzen A."/>
            <person name="Chen C."/>
            <person name="Yanf M."/>
            <person name="Daum C."/>
            <person name="Ng V."/>
            <person name="Clum A."/>
            <person name="Ohm R."/>
            <person name="Martin F."/>
            <person name="Silar P."/>
            <person name="Natvig D."/>
            <person name="Lalanne C."/>
            <person name="Gautier V."/>
            <person name="Ament-Velasquez S.L."/>
            <person name="Kruys A."/>
            <person name="Hutchinson M.I."/>
            <person name="Powell A.J."/>
            <person name="Barry K."/>
            <person name="Miller A.N."/>
            <person name="Grigoriev I.V."/>
            <person name="Debuchy R."/>
            <person name="Gladieux P."/>
            <person name="Thoren M.H."/>
            <person name="Johannesson H."/>
        </authorList>
    </citation>
    <scope>NUCLEOTIDE SEQUENCE</scope>
    <source>
        <strain evidence="2">CBS 532.94</strain>
    </source>
</reference>
<gene>
    <name evidence="2" type="ORF">C8A03DRAFT_43759</name>
</gene>
<keyword evidence="3" id="KW-1185">Reference proteome</keyword>
<accession>A0AAN7CAR2</accession>
<proteinExistence type="predicted"/>
<organism evidence="2 3">
    <name type="scientific">Achaetomium macrosporum</name>
    <dbReference type="NCBI Taxonomy" id="79813"/>
    <lineage>
        <taxon>Eukaryota</taxon>
        <taxon>Fungi</taxon>
        <taxon>Dikarya</taxon>
        <taxon>Ascomycota</taxon>
        <taxon>Pezizomycotina</taxon>
        <taxon>Sordariomycetes</taxon>
        <taxon>Sordariomycetidae</taxon>
        <taxon>Sordariales</taxon>
        <taxon>Chaetomiaceae</taxon>
        <taxon>Achaetomium</taxon>
    </lineage>
</organism>
<feature type="domain" description="C2H2-type" evidence="1">
    <location>
        <begin position="159"/>
        <end position="180"/>
    </location>
</feature>
<reference evidence="2" key="1">
    <citation type="journal article" date="2023" name="Mol. Phylogenet. Evol.">
        <title>Genome-scale phylogeny and comparative genomics of the fungal order Sordariales.</title>
        <authorList>
            <person name="Hensen N."/>
            <person name="Bonometti L."/>
            <person name="Westerberg I."/>
            <person name="Brannstrom I.O."/>
            <person name="Guillou S."/>
            <person name="Cros-Aarteil S."/>
            <person name="Calhoun S."/>
            <person name="Haridas S."/>
            <person name="Kuo A."/>
            <person name="Mondo S."/>
            <person name="Pangilinan J."/>
            <person name="Riley R."/>
            <person name="LaButti K."/>
            <person name="Andreopoulos B."/>
            <person name="Lipzen A."/>
            <person name="Chen C."/>
            <person name="Yan M."/>
            <person name="Daum C."/>
            <person name="Ng V."/>
            <person name="Clum A."/>
            <person name="Steindorff A."/>
            <person name="Ohm R.A."/>
            <person name="Martin F."/>
            <person name="Silar P."/>
            <person name="Natvig D.O."/>
            <person name="Lalanne C."/>
            <person name="Gautier V."/>
            <person name="Ament-Velasquez S.L."/>
            <person name="Kruys A."/>
            <person name="Hutchinson M.I."/>
            <person name="Powell A.J."/>
            <person name="Barry K."/>
            <person name="Miller A.N."/>
            <person name="Grigoriev I.V."/>
            <person name="Debuchy R."/>
            <person name="Gladieux P."/>
            <person name="Hiltunen Thoren M."/>
            <person name="Johannesson H."/>
        </authorList>
    </citation>
    <scope>NUCLEOTIDE SEQUENCE</scope>
    <source>
        <strain evidence="2">CBS 532.94</strain>
    </source>
</reference>
<dbReference type="PROSITE" id="PS00028">
    <property type="entry name" value="ZINC_FINGER_C2H2_1"/>
    <property type="match status" value="1"/>
</dbReference>